<evidence type="ECO:0000259" key="2">
    <source>
        <dbReference type="Pfam" id="PF07734"/>
    </source>
</evidence>
<comment type="caution">
    <text evidence="3">The sequence shown here is derived from an EMBL/GenBank/DDBJ whole genome shotgun (WGS) entry which is preliminary data.</text>
</comment>
<dbReference type="Proteomes" id="UP001054889">
    <property type="component" value="Unassembled WGS sequence"/>
</dbReference>
<dbReference type="EMBL" id="BQKI01000002">
    <property type="protein sequence ID" value="GJM89688.1"/>
    <property type="molecule type" value="Genomic_DNA"/>
</dbReference>
<dbReference type="AlphaFoldDB" id="A0AAV5BVW0"/>
<organism evidence="3 4">
    <name type="scientific">Eleusine coracana subsp. coracana</name>
    <dbReference type="NCBI Taxonomy" id="191504"/>
    <lineage>
        <taxon>Eukaryota</taxon>
        <taxon>Viridiplantae</taxon>
        <taxon>Streptophyta</taxon>
        <taxon>Embryophyta</taxon>
        <taxon>Tracheophyta</taxon>
        <taxon>Spermatophyta</taxon>
        <taxon>Magnoliopsida</taxon>
        <taxon>Liliopsida</taxon>
        <taxon>Poales</taxon>
        <taxon>Poaceae</taxon>
        <taxon>PACMAD clade</taxon>
        <taxon>Chloridoideae</taxon>
        <taxon>Cynodonteae</taxon>
        <taxon>Eleusininae</taxon>
        <taxon>Eleusine</taxon>
    </lineage>
</organism>
<dbReference type="Pfam" id="PF07734">
    <property type="entry name" value="FBA_1"/>
    <property type="match status" value="1"/>
</dbReference>
<dbReference type="PANTHER" id="PTHR31672:SF13">
    <property type="entry name" value="F-BOX PROTEIN CPR30-LIKE"/>
    <property type="match status" value="1"/>
</dbReference>
<dbReference type="InterPro" id="IPR050796">
    <property type="entry name" value="SCF_F-box_component"/>
</dbReference>
<reference evidence="3" key="2">
    <citation type="submission" date="2021-12" db="EMBL/GenBank/DDBJ databases">
        <title>Resequencing data analysis of finger millet.</title>
        <authorList>
            <person name="Hatakeyama M."/>
            <person name="Aluri S."/>
            <person name="Balachadran M.T."/>
            <person name="Sivarajan S.R."/>
            <person name="Poveda L."/>
            <person name="Shimizu-Inatsugi R."/>
            <person name="Schlapbach R."/>
            <person name="Sreeman S.M."/>
            <person name="Shimizu K.K."/>
        </authorList>
    </citation>
    <scope>NUCLEOTIDE SEQUENCE</scope>
</reference>
<keyword evidence="4" id="KW-1185">Reference proteome</keyword>
<feature type="domain" description="F-box associated beta-propeller type 1" evidence="2">
    <location>
        <begin position="40"/>
        <end position="241"/>
    </location>
</feature>
<gene>
    <name evidence="3" type="primary">ga05900</name>
    <name evidence="3" type="ORF">PR202_ga05900</name>
</gene>
<name>A0AAV5BVW0_ELECO</name>
<dbReference type="PANTHER" id="PTHR31672">
    <property type="entry name" value="BNACNNG10540D PROTEIN"/>
    <property type="match status" value="1"/>
</dbReference>
<evidence type="ECO:0000313" key="4">
    <source>
        <dbReference type="Proteomes" id="UP001054889"/>
    </source>
</evidence>
<protein>
    <recommendedName>
        <fullName evidence="2">F-box associated beta-propeller type 1 domain-containing protein</fullName>
    </recommendedName>
</protein>
<reference evidence="3" key="1">
    <citation type="journal article" date="2018" name="DNA Res.">
        <title>Multiple hybrid de novo genome assembly of finger millet, an orphan allotetraploid crop.</title>
        <authorList>
            <person name="Hatakeyama M."/>
            <person name="Aluri S."/>
            <person name="Balachadran M.T."/>
            <person name="Sivarajan S.R."/>
            <person name="Patrignani A."/>
            <person name="Gruter S."/>
            <person name="Poveda L."/>
            <person name="Shimizu-Inatsugi R."/>
            <person name="Baeten J."/>
            <person name="Francoijs K.J."/>
            <person name="Nataraja K.N."/>
            <person name="Reddy Y.A.N."/>
            <person name="Phadnis S."/>
            <person name="Ravikumar R.L."/>
            <person name="Schlapbach R."/>
            <person name="Sreeman S.M."/>
            <person name="Shimizu K.K."/>
        </authorList>
    </citation>
    <scope>NUCLEOTIDE SEQUENCE</scope>
</reference>
<evidence type="ECO:0000313" key="3">
    <source>
        <dbReference type="EMBL" id="GJM89688.1"/>
    </source>
</evidence>
<dbReference type="InterPro" id="IPR006527">
    <property type="entry name" value="F-box-assoc_dom_typ1"/>
</dbReference>
<proteinExistence type="predicted"/>
<evidence type="ECO:0000256" key="1">
    <source>
        <dbReference type="SAM" id="MobiDB-lite"/>
    </source>
</evidence>
<sequence length="356" mass="39532">MLVGKGIRGSDFTFVPLKEMLQCSPNCATWLDTKVVCSKPCHGLNLLSTETKDYLYNPCTGYRYVNQTRGLFSDELWNVPGYGFKRDQDHAFAVGKKIVGLGFNLLMQEHVIVEIFYHQKDLESHKYSWTCSISTINRSFLQTSLLPQLPVNDMPPAYLSGILYWMSEPRLGRNSERAIVSFDIALEQFDVVPCPSCIASWNNKNHCPAFVVEPEERLCAVLANPVAEKLDIWKLEDGRWDRAYKIYLKGTIVHGSHLQSSSRSSMTVHLLYLGTVSRKNAAELTTCRGNPPSRTSTVGLGVAGGDRLDGACGMAQEGIVDVEGELVKRLGRRPRGASPSEAAGVLIEDARNVEEA</sequence>
<accession>A0AAV5BVW0</accession>
<feature type="region of interest" description="Disordered" evidence="1">
    <location>
        <begin position="333"/>
        <end position="356"/>
    </location>
</feature>